<name>A0A7L6N5W2_9MOLU</name>
<keyword evidence="5 7" id="KW-1133">Transmembrane helix</keyword>
<feature type="transmembrane region" description="Helical" evidence="7">
    <location>
        <begin position="276"/>
        <end position="298"/>
    </location>
</feature>
<evidence type="ECO:0000313" key="9">
    <source>
        <dbReference type="EMBL" id="QLY40941.1"/>
    </source>
</evidence>
<dbReference type="GO" id="GO:0055085">
    <property type="term" value="P:transmembrane transport"/>
    <property type="evidence" value="ECO:0007669"/>
    <property type="project" value="InterPro"/>
</dbReference>
<dbReference type="Proteomes" id="UP000512167">
    <property type="component" value="Chromosome"/>
</dbReference>
<keyword evidence="4 7" id="KW-0812">Transmembrane</keyword>
<organism evidence="9 10">
    <name type="scientific">Hujiaoplasma nucleasis</name>
    <dbReference type="NCBI Taxonomy" id="2725268"/>
    <lineage>
        <taxon>Bacteria</taxon>
        <taxon>Bacillati</taxon>
        <taxon>Mycoplasmatota</taxon>
        <taxon>Mollicutes</taxon>
        <taxon>Candidatus Izemoplasmatales</taxon>
        <taxon>Hujiaoplasmataceae</taxon>
        <taxon>Hujiaoplasma</taxon>
    </lineage>
</organism>
<dbReference type="InterPro" id="IPR050809">
    <property type="entry name" value="UgpAE/MalFG_permease"/>
</dbReference>
<keyword evidence="6 7" id="KW-0472">Membrane</keyword>
<feature type="transmembrane region" description="Helical" evidence="7">
    <location>
        <begin position="87"/>
        <end position="113"/>
    </location>
</feature>
<evidence type="ECO:0000256" key="5">
    <source>
        <dbReference type="ARBA" id="ARBA00022989"/>
    </source>
</evidence>
<evidence type="ECO:0000256" key="2">
    <source>
        <dbReference type="ARBA" id="ARBA00022448"/>
    </source>
</evidence>
<feature type="transmembrane region" description="Helical" evidence="7">
    <location>
        <begin position="120"/>
        <end position="138"/>
    </location>
</feature>
<feature type="domain" description="ABC transmembrane type-1" evidence="8">
    <location>
        <begin position="87"/>
        <end position="292"/>
    </location>
</feature>
<comment type="subcellular location">
    <subcellularLocation>
        <location evidence="1 7">Cell membrane</location>
        <topology evidence="1 7">Multi-pass membrane protein</topology>
    </subcellularLocation>
</comment>
<dbReference type="AlphaFoldDB" id="A0A7L6N5W2"/>
<dbReference type="SUPFAM" id="SSF161098">
    <property type="entry name" value="MetI-like"/>
    <property type="match status" value="1"/>
</dbReference>
<sequence>MSYTEIILFNKFKIKRTNKRRAAFIGLSFIFLWIVGYLIFSFYPVFYSFFLSLHKVKLDGSDIQTQFKWFNNYRAAFLSDPYFVEILINYALSMILNVPVTIVFALIIALLINQDIRGKGVWKTIFFLPVIIASGPVIRELMAQGATTLPSIDEYGFIEMVVNNVGEFLARPIQALFDQILYVLWFAGIQILIFLAGLQKIDKSIYEASMIDGASPWESFWKITLPSIKPLITISVIYTVVSMSVFSLNEVIVYIQGKMFATITDALTNGYGYVATLAWVYFIVMALIILIFVGVLNIRGRKAK</sequence>
<protein>
    <submittedName>
        <fullName evidence="9">Sugar ABC transporter permease</fullName>
    </submittedName>
</protein>
<dbReference type="Pfam" id="PF00528">
    <property type="entry name" value="BPD_transp_1"/>
    <property type="match status" value="1"/>
</dbReference>
<evidence type="ECO:0000256" key="1">
    <source>
        <dbReference type="ARBA" id="ARBA00004651"/>
    </source>
</evidence>
<evidence type="ECO:0000313" key="10">
    <source>
        <dbReference type="Proteomes" id="UP000512167"/>
    </source>
</evidence>
<dbReference type="Gene3D" id="1.10.3720.10">
    <property type="entry name" value="MetI-like"/>
    <property type="match status" value="1"/>
</dbReference>
<evidence type="ECO:0000259" key="8">
    <source>
        <dbReference type="PROSITE" id="PS50928"/>
    </source>
</evidence>
<dbReference type="KEGG" id="tbk:HF295_01150"/>
<feature type="transmembrane region" description="Helical" evidence="7">
    <location>
        <begin position="180"/>
        <end position="198"/>
    </location>
</feature>
<proteinExistence type="inferred from homology"/>
<gene>
    <name evidence="9" type="ORF">HF295_01150</name>
</gene>
<dbReference type="PANTHER" id="PTHR43227:SF3">
    <property type="entry name" value="BINDING-PROTEIN-DEPENDENT TRANSPORT SYSTEMS INNER MEMBRANE COMPONENT"/>
    <property type="match status" value="1"/>
</dbReference>
<dbReference type="PROSITE" id="PS50928">
    <property type="entry name" value="ABC_TM1"/>
    <property type="match status" value="1"/>
</dbReference>
<evidence type="ECO:0000256" key="3">
    <source>
        <dbReference type="ARBA" id="ARBA00022475"/>
    </source>
</evidence>
<dbReference type="GO" id="GO:0005886">
    <property type="term" value="C:plasma membrane"/>
    <property type="evidence" value="ECO:0007669"/>
    <property type="project" value="UniProtKB-SubCell"/>
</dbReference>
<feature type="transmembrane region" description="Helical" evidence="7">
    <location>
        <begin position="21"/>
        <end position="43"/>
    </location>
</feature>
<evidence type="ECO:0000256" key="4">
    <source>
        <dbReference type="ARBA" id="ARBA00022692"/>
    </source>
</evidence>
<feature type="transmembrane region" description="Helical" evidence="7">
    <location>
        <begin position="231"/>
        <end position="256"/>
    </location>
</feature>
<dbReference type="InterPro" id="IPR035906">
    <property type="entry name" value="MetI-like_sf"/>
</dbReference>
<evidence type="ECO:0000256" key="6">
    <source>
        <dbReference type="ARBA" id="ARBA00023136"/>
    </source>
</evidence>
<evidence type="ECO:0000256" key="7">
    <source>
        <dbReference type="RuleBase" id="RU363032"/>
    </source>
</evidence>
<dbReference type="InterPro" id="IPR000515">
    <property type="entry name" value="MetI-like"/>
</dbReference>
<accession>A0A7L6N5W2</accession>
<dbReference type="PANTHER" id="PTHR43227">
    <property type="entry name" value="BLL4140 PROTEIN"/>
    <property type="match status" value="1"/>
</dbReference>
<reference evidence="9 10" key="1">
    <citation type="submission" date="2020-04" db="EMBL/GenBank/DDBJ databases">
        <authorList>
            <person name="Zheng R.K."/>
            <person name="Sun C.M."/>
        </authorList>
    </citation>
    <scope>NUCLEOTIDE SEQUENCE [LARGE SCALE GENOMIC DNA]</scope>
    <source>
        <strain evidence="10">zrk29</strain>
    </source>
</reference>
<dbReference type="CDD" id="cd06261">
    <property type="entry name" value="TM_PBP2"/>
    <property type="match status" value="1"/>
</dbReference>
<keyword evidence="2 7" id="KW-0813">Transport</keyword>
<keyword evidence="3" id="KW-1003">Cell membrane</keyword>
<comment type="similarity">
    <text evidence="7">Belongs to the binding-protein-dependent transport system permease family.</text>
</comment>
<keyword evidence="10" id="KW-1185">Reference proteome</keyword>
<dbReference type="EMBL" id="CP051151">
    <property type="protein sequence ID" value="QLY40941.1"/>
    <property type="molecule type" value="Genomic_DNA"/>
</dbReference>